<dbReference type="InterPro" id="IPR036291">
    <property type="entry name" value="NAD(P)-bd_dom_sf"/>
</dbReference>
<reference evidence="4" key="1">
    <citation type="journal article" date="2014" name="Int. J. Syst. Evol. Microbiol.">
        <title>Complete genome sequence of Corynebacterium casei LMG S-19264T (=DSM 44701T), isolated from a smear-ripened cheese.</title>
        <authorList>
            <consortium name="US DOE Joint Genome Institute (JGI-PGF)"/>
            <person name="Walter F."/>
            <person name="Albersmeier A."/>
            <person name="Kalinowski J."/>
            <person name="Ruckert C."/>
        </authorList>
    </citation>
    <scope>NUCLEOTIDE SEQUENCE</scope>
    <source>
        <strain evidence="4">CGMCC 1.15763</strain>
    </source>
</reference>
<feature type="transmembrane region" description="Helical" evidence="2">
    <location>
        <begin position="50"/>
        <end position="71"/>
    </location>
</feature>
<evidence type="ECO:0000256" key="2">
    <source>
        <dbReference type="SAM" id="Phobius"/>
    </source>
</evidence>
<keyword evidence="2" id="KW-0812">Transmembrane</keyword>
<evidence type="ECO:0000259" key="3">
    <source>
        <dbReference type="Pfam" id="PF02719"/>
    </source>
</evidence>
<comment type="similarity">
    <text evidence="1">Belongs to the polysaccharide synthase family.</text>
</comment>
<feature type="transmembrane region" description="Helical" evidence="2">
    <location>
        <begin position="109"/>
        <end position="133"/>
    </location>
</feature>
<keyword evidence="5" id="KW-1185">Reference proteome</keyword>
<keyword evidence="2" id="KW-1133">Transmembrane helix</keyword>
<dbReference type="AlphaFoldDB" id="A0A917I0G5"/>
<dbReference type="CDD" id="cd05237">
    <property type="entry name" value="UDP_invert_4-6DH_SDR_e"/>
    <property type="match status" value="1"/>
</dbReference>
<keyword evidence="2" id="KW-0472">Membrane</keyword>
<reference evidence="4" key="2">
    <citation type="submission" date="2020-09" db="EMBL/GenBank/DDBJ databases">
        <authorList>
            <person name="Sun Q."/>
            <person name="Zhou Y."/>
        </authorList>
    </citation>
    <scope>NUCLEOTIDE SEQUENCE</scope>
    <source>
        <strain evidence="4">CGMCC 1.15763</strain>
    </source>
</reference>
<dbReference type="RefSeq" id="WP_188599231.1">
    <property type="nucleotide sequence ID" value="NZ_BMJW01000002.1"/>
</dbReference>
<dbReference type="Gene3D" id="3.40.50.720">
    <property type="entry name" value="NAD(P)-binding Rossmann-like Domain"/>
    <property type="match status" value="2"/>
</dbReference>
<proteinExistence type="inferred from homology"/>
<gene>
    <name evidence="4" type="primary">wbpM</name>
    <name evidence="4" type="ORF">GCM10011416_20480</name>
</gene>
<comment type="caution">
    <text evidence="4">The sequence shown here is derived from an EMBL/GenBank/DDBJ whole genome shotgun (WGS) entry which is preliminary data.</text>
</comment>
<dbReference type="Pfam" id="PF13727">
    <property type="entry name" value="CoA_binding_3"/>
    <property type="match status" value="1"/>
</dbReference>
<evidence type="ECO:0000313" key="4">
    <source>
        <dbReference type="EMBL" id="GGH01615.1"/>
    </source>
</evidence>
<dbReference type="EMBL" id="BMJW01000002">
    <property type="protein sequence ID" value="GGH01615.1"/>
    <property type="molecule type" value="Genomic_DNA"/>
</dbReference>
<dbReference type="Proteomes" id="UP000633278">
    <property type="component" value="Unassembled WGS sequence"/>
</dbReference>
<accession>A0A917I0G5</accession>
<dbReference type="Pfam" id="PF02719">
    <property type="entry name" value="Polysacc_synt_2"/>
    <property type="match status" value="1"/>
</dbReference>
<dbReference type="InterPro" id="IPR051203">
    <property type="entry name" value="Polysaccharide_Synthase-Rel"/>
</dbReference>
<dbReference type="PANTHER" id="PTHR43318:SF1">
    <property type="entry name" value="POLYSACCHARIDE BIOSYNTHESIS PROTEIN EPSC-RELATED"/>
    <property type="match status" value="1"/>
</dbReference>
<dbReference type="SUPFAM" id="SSF51735">
    <property type="entry name" value="NAD(P)-binding Rossmann-fold domains"/>
    <property type="match status" value="2"/>
</dbReference>
<dbReference type="InterPro" id="IPR003869">
    <property type="entry name" value="Polysac_CapD-like"/>
</dbReference>
<evidence type="ECO:0000256" key="1">
    <source>
        <dbReference type="ARBA" id="ARBA00007430"/>
    </source>
</evidence>
<feature type="transmembrane region" description="Helical" evidence="2">
    <location>
        <begin position="83"/>
        <end position="103"/>
    </location>
</feature>
<organism evidence="4 5">
    <name type="scientific">Polaribacter pacificus</name>
    <dbReference type="NCBI Taxonomy" id="1775173"/>
    <lineage>
        <taxon>Bacteria</taxon>
        <taxon>Pseudomonadati</taxon>
        <taxon>Bacteroidota</taxon>
        <taxon>Flavobacteriia</taxon>
        <taxon>Flavobacteriales</taxon>
        <taxon>Flavobacteriaceae</taxon>
    </lineage>
</organism>
<feature type="transmembrane region" description="Helical" evidence="2">
    <location>
        <begin position="20"/>
        <end position="38"/>
    </location>
</feature>
<sequence length="634" mass="71973">MFKRFILKNLSKYASRWLVLGIDVFLVCLSFIFAYFIRFNASFDFEVSNLLFQLPFIILLSLISFLVVGSYKGIVRHTGTRDVFNVFLAATFLVTLTSFSVFINRAFNFFPTFTIPVSVIIIHYLVTIFILILSRFVFKSFYEIINTELGVVSNVLIYGAGDSGIITYGALNRDTKNNFDVLGFIDDDERKINKKIDRIKIYGLEKVTDEFIEKNHIDEIIISIQNIKPSRLLEITDYFTPYDVEVKIVPPLSTWIGGDLQVNQIRDVKIEDLLDRAPILIDNPILKRDVNDKIILVTGAAGSIGSEISRQLSRYKYKKLILVDQAESPLYELQQELLQKNIQNFTSIVADVRDIKRMEGIFKEFSPEKVYHAAAYKHVPLMEESPYEAVKINIGGTKTIVDLSIKYNVERFVMVSTDKAVNPTNVMGATKRVAEMYISSVSEENTKTKFTITRFGNVLGSNGSVIPLFKKQIEKGGPLTVTHKDITRYFMTIPEACCLVLEAGTMGEGGEIYIFDMGQSVKIYEIAKKMINLSGFKYPDEIDIEITGLRPGEKLYEELLATGENTIPTYHDKIMIAKTVCIDTALTKQLICDICKTNENQDSQQVITLIKQLVPEYISNNSIYEKLDKPVSVN</sequence>
<dbReference type="PANTHER" id="PTHR43318">
    <property type="entry name" value="UDP-N-ACETYLGLUCOSAMINE 4,6-DEHYDRATASE"/>
    <property type="match status" value="1"/>
</dbReference>
<name>A0A917I0G5_9FLAO</name>
<protein>
    <submittedName>
        <fullName evidence="4">Polysaccharide biosynthesis protein CapD</fullName>
    </submittedName>
</protein>
<evidence type="ECO:0000313" key="5">
    <source>
        <dbReference type="Proteomes" id="UP000633278"/>
    </source>
</evidence>
<feature type="domain" description="Polysaccharide biosynthesis protein CapD-like" evidence="3">
    <location>
        <begin position="295"/>
        <end position="578"/>
    </location>
</feature>